<feature type="transmembrane region" description="Helical" evidence="8">
    <location>
        <begin position="329"/>
        <end position="351"/>
    </location>
</feature>
<evidence type="ECO:0000256" key="2">
    <source>
        <dbReference type="ARBA" id="ARBA00022448"/>
    </source>
</evidence>
<evidence type="ECO:0000256" key="1">
    <source>
        <dbReference type="ARBA" id="ARBA00004651"/>
    </source>
</evidence>
<feature type="transmembrane region" description="Helical" evidence="8">
    <location>
        <begin position="464"/>
        <end position="482"/>
    </location>
</feature>
<dbReference type="NCBIfam" id="TIGR00797">
    <property type="entry name" value="matE"/>
    <property type="match status" value="1"/>
</dbReference>
<evidence type="ECO:0000313" key="10">
    <source>
        <dbReference type="Proteomes" id="UP000193834"/>
    </source>
</evidence>
<dbReference type="GO" id="GO:0015297">
    <property type="term" value="F:antiporter activity"/>
    <property type="evidence" value="ECO:0007669"/>
    <property type="project" value="InterPro"/>
</dbReference>
<keyword evidence="5 8" id="KW-1133">Transmembrane helix</keyword>
<organism evidence="9 10">
    <name type="scientific">Paenibacillus aquistagni</name>
    <dbReference type="NCBI Taxonomy" id="1852522"/>
    <lineage>
        <taxon>Bacteria</taxon>
        <taxon>Bacillati</taxon>
        <taxon>Bacillota</taxon>
        <taxon>Bacilli</taxon>
        <taxon>Bacillales</taxon>
        <taxon>Paenibacillaceae</taxon>
        <taxon>Paenibacillus</taxon>
    </lineage>
</organism>
<dbReference type="InterPro" id="IPR048279">
    <property type="entry name" value="MdtK-like"/>
</dbReference>
<feature type="transmembrane region" description="Helical" evidence="8">
    <location>
        <begin position="283"/>
        <end position="309"/>
    </location>
</feature>
<feature type="transmembrane region" description="Helical" evidence="8">
    <location>
        <begin position="56"/>
        <end position="76"/>
    </location>
</feature>
<feature type="region of interest" description="Disordered" evidence="7">
    <location>
        <begin position="1"/>
        <end position="43"/>
    </location>
</feature>
<keyword evidence="3" id="KW-1003">Cell membrane</keyword>
<evidence type="ECO:0000256" key="6">
    <source>
        <dbReference type="ARBA" id="ARBA00023136"/>
    </source>
</evidence>
<dbReference type="AlphaFoldDB" id="A0A1X7LU99"/>
<gene>
    <name evidence="9" type="ORF">SAMN06295960_4408</name>
</gene>
<feature type="transmembrane region" description="Helical" evidence="8">
    <location>
        <begin position="363"/>
        <end position="383"/>
    </location>
</feature>
<name>A0A1X7LU99_9BACL</name>
<feature type="transmembrane region" description="Helical" evidence="8">
    <location>
        <begin position="207"/>
        <end position="228"/>
    </location>
</feature>
<feature type="transmembrane region" description="Helical" evidence="8">
    <location>
        <begin position="88"/>
        <end position="110"/>
    </location>
</feature>
<dbReference type="InterPro" id="IPR002528">
    <property type="entry name" value="MATE_fam"/>
</dbReference>
<feature type="transmembrane region" description="Helical" evidence="8">
    <location>
        <begin position="403"/>
        <end position="423"/>
    </location>
</feature>
<keyword evidence="4 8" id="KW-0812">Transmembrane</keyword>
<feature type="compositionally biased region" description="Polar residues" evidence="7">
    <location>
        <begin position="20"/>
        <end position="36"/>
    </location>
</feature>
<evidence type="ECO:0000256" key="3">
    <source>
        <dbReference type="ARBA" id="ARBA00022475"/>
    </source>
</evidence>
<dbReference type="GO" id="GO:0005886">
    <property type="term" value="C:plasma membrane"/>
    <property type="evidence" value="ECO:0007669"/>
    <property type="project" value="UniProtKB-SubCell"/>
</dbReference>
<feature type="transmembrane region" description="Helical" evidence="8">
    <location>
        <begin position="131"/>
        <end position="155"/>
    </location>
</feature>
<accession>A0A1X7LU99</accession>
<sequence length="496" mass="54501">MNPPEQSQAKSRAMSGFEEQANQSLQETEDQAASISEHNKAKHGGMQHSQTWKAMLIFLIPLILSNSLQSIGQLIGSIMVGRWVGEDALAAISAFFPLFFLLISFSIGVGSGSSILIGQAFGARNEERMKAIIGTTLTFSFILGIVLAIVGVIYATDILRLMGTPENVLDMSAHYARILFSSMPIMFIFNVYTTFIRGIGDSKTPFFFLIVYTVLNVALLPFLIFGWIGLPKLGLYGAAYAGLVSVVITVVVMLVYLKVKKHPLRFDASVRRHLRMDGQILKLLLRLGIPASVNMILISLSEIAVISFVNVFGSDSTAAYGAVNQVVSYVQMPAVSLGIAVSIFAAQAIGANQMDRLKQVLRAGAVLNLIIGGIFILLVYVFSRDILSWFLTNESTINIAHSLVMITLWSYLIFGQAQIVGAVMRASGTVLWPMLFSIFSIWLVEVPVAYYLSKHTSLGIEGVWIGYPAAFIVNLILQYGYYRLVWKKKKITRLVG</sequence>
<evidence type="ECO:0000256" key="4">
    <source>
        <dbReference type="ARBA" id="ARBA00022692"/>
    </source>
</evidence>
<dbReference type="CDD" id="cd13138">
    <property type="entry name" value="MATE_yoeA_like"/>
    <property type="match status" value="1"/>
</dbReference>
<dbReference type="STRING" id="1852522.SAMN06295960_4408"/>
<keyword evidence="6 8" id="KW-0472">Membrane</keyword>
<dbReference type="PANTHER" id="PTHR43549:SF3">
    <property type="entry name" value="MULTIDRUG RESISTANCE PROTEIN YPNP-RELATED"/>
    <property type="match status" value="1"/>
</dbReference>
<dbReference type="EMBL" id="FXAZ01000008">
    <property type="protein sequence ID" value="SMG57466.1"/>
    <property type="molecule type" value="Genomic_DNA"/>
</dbReference>
<protein>
    <submittedName>
        <fullName evidence="9">Putative efflux protein, MATE family</fullName>
    </submittedName>
</protein>
<proteinExistence type="predicted"/>
<dbReference type="Proteomes" id="UP000193834">
    <property type="component" value="Unassembled WGS sequence"/>
</dbReference>
<dbReference type="PANTHER" id="PTHR43549">
    <property type="entry name" value="MULTIDRUG RESISTANCE PROTEIN YPNP-RELATED"/>
    <property type="match status" value="1"/>
</dbReference>
<feature type="transmembrane region" description="Helical" evidence="8">
    <location>
        <begin position="234"/>
        <end position="257"/>
    </location>
</feature>
<dbReference type="Pfam" id="PF01554">
    <property type="entry name" value="MatE"/>
    <property type="match status" value="2"/>
</dbReference>
<reference evidence="9 10" key="1">
    <citation type="submission" date="2017-04" db="EMBL/GenBank/DDBJ databases">
        <authorList>
            <person name="Afonso C.L."/>
            <person name="Miller P.J."/>
            <person name="Scott M.A."/>
            <person name="Spackman E."/>
            <person name="Goraichik I."/>
            <person name="Dimitrov K.M."/>
            <person name="Suarez D.L."/>
            <person name="Swayne D.E."/>
        </authorList>
    </citation>
    <scope>NUCLEOTIDE SEQUENCE [LARGE SCALE GENOMIC DNA]</scope>
    <source>
        <strain evidence="9 10">11</strain>
    </source>
</reference>
<evidence type="ECO:0000256" key="7">
    <source>
        <dbReference type="SAM" id="MobiDB-lite"/>
    </source>
</evidence>
<keyword evidence="10" id="KW-1185">Reference proteome</keyword>
<dbReference type="InterPro" id="IPR052031">
    <property type="entry name" value="Membrane_Transporter-Flippase"/>
</dbReference>
<keyword evidence="2" id="KW-0813">Transport</keyword>
<feature type="transmembrane region" description="Helical" evidence="8">
    <location>
        <begin position="175"/>
        <end position="195"/>
    </location>
</feature>
<evidence type="ECO:0000256" key="8">
    <source>
        <dbReference type="SAM" id="Phobius"/>
    </source>
</evidence>
<dbReference type="GO" id="GO:0042910">
    <property type="term" value="F:xenobiotic transmembrane transporter activity"/>
    <property type="evidence" value="ECO:0007669"/>
    <property type="project" value="InterPro"/>
</dbReference>
<comment type="subcellular location">
    <subcellularLocation>
        <location evidence="1">Cell membrane</location>
        <topology evidence="1">Multi-pass membrane protein</topology>
    </subcellularLocation>
</comment>
<feature type="transmembrane region" description="Helical" evidence="8">
    <location>
        <begin position="430"/>
        <end position="452"/>
    </location>
</feature>
<evidence type="ECO:0000313" key="9">
    <source>
        <dbReference type="EMBL" id="SMG57466.1"/>
    </source>
</evidence>
<feature type="compositionally biased region" description="Polar residues" evidence="7">
    <location>
        <begin position="1"/>
        <end position="10"/>
    </location>
</feature>
<evidence type="ECO:0000256" key="5">
    <source>
        <dbReference type="ARBA" id="ARBA00022989"/>
    </source>
</evidence>
<dbReference type="PIRSF" id="PIRSF006603">
    <property type="entry name" value="DinF"/>
    <property type="match status" value="1"/>
</dbReference>